<proteinExistence type="predicted"/>
<protein>
    <recommendedName>
        <fullName evidence="1">F-box domain-containing protein</fullName>
    </recommendedName>
</protein>
<dbReference type="PANTHER" id="PTHR32133:SF386">
    <property type="entry name" value="F-BOX DOMAIN-CONTAINING PROTEIN"/>
    <property type="match status" value="1"/>
</dbReference>
<dbReference type="OrthoDB" id="693928at2759"/>
<feature type="domain" description="F-box" evidence="1">
    <location>
        <begin position="10"/>
        <end position="53"/>
    </location>
</feature>
<dbReference type="Gene3D" id="1.20.1280.50">
    <property type="match status" value="1"/>
</dbReference>
<dbReference type="CDD" id="cd09917">
    <property type="entry name" value="F-box_SF"/>
    <property type="match status" value="1"/>
</dbReference>
<evidence type="ECO:0000313" key="2">
    <source>
        <dbReference type="EMBL" id="RCV09977.1"/>
    </source>
</evidence>
<gene>
    <name evidence="2" type="ORF">SETIT_2G074300v2</name>
</gene>
<reference evidence="2" key="2">
    <citation type="submission" date="2015-07" db="EMBL/GenBank/DDBJ databases">
        <authorList>
            <person name="Noorani M."/>
        </authorList>
    </citation>
    <scope>NUCLEOTIDE SEQUENCE</scope>
    <source>
        <strain evidence="2">Yugu1</strain>
    </source>
</reference>
<reference evidence="2" key="1">
    <citation type="journal article" date="2012" name="Nat. Biotechnol.">
        <title>Reference genome sequence of the model plant Setaria.</title>
        <authorList>
            <person name="Bennetzen J.L."/>
            <person name="Schmutz J."/>
            <person name="Wang H."/>
            <person name="Percifield R."/>
            <person name="Hawkins J."/>
            <person name="Pontaroli A.C."/>
            <person name="Estep M."/>
            <person name="Feng L."/>
            <person name="Vaughn J.N."/>
            <person name="Grimwood J."/>
            <person name="Jenkins J."/>
            <person name="Barry K."/>
            <person name="Lindquist E."/>
            <person name="Hellsten U."/>
            <person name="Deshpande S."/>
            <person name="Wang X."/>
            <person name="Wu X."/>
            <person name="Mitros T."/>
            <person name="Triplett J."/>
            <person name="Yang X."/>
            <person name="Ye C.Y."/>
            <person name="Mauro-Herrera M."/>
            <person name="Wang L."/>
            <person name="Li P."/>
            <person name="Sharma M."/>
            <person name="Sharma R."/>
            <person name="Ronald P.C."/>
            <person name="Panaud O."/>
            <person name="Kellogg E.A."/>
            <person name="Brutnell T.P."/>
            <person name="Doust A.N."/>
            <person name="Tuskan G.A."/>
            <person name="Rokhsar D."/>
            <person name="Devos K.M."/>
        </authorList>
    </citation>
    <scope>NUCLEOTIDE SEQUENCE [LARGE SCALE GENOMIC DNA]</scope>
    <source>
        <strain evidence="2">Yugu1</strain>
    </source>
</reference>
<dbReference type="AlphaFoldDB" id="A0A368PW18"/>
<organism evidence="2">
    <name type="scientific">Setaria italica</name>
    <name type="common">Foxtail millet</name>
    <name type="synonym">Panicum italicum</name>
    <dbReference type="NCBI Taxonomy" id="4555"/>
    <lineage>
        <taxon>Eukaryota</taxon>
        <taxon>Viridiplantae</taxon>
        <taxon>Streptophyta</taxon>
        <taxon>Embryophyta</taxon>
        <taxon>Tracheophyta</taxon>
        <taxon>Spermatophyta</taxon>
        <taxon>Magnoliopsida</taxon>
        <taxon>Liliopsida</taxon>
        <taxon>Poales</taxon>
        <taxon>Poaceae</taxon>
        <taxon>PACMAD clade</taxon>
        <taxon>Panicoideae</taxon>
        <taxon>Panicodae</taxon>
        <taxon>Paniceae</taxon>
        <taxon>Cenchrinae</taxon>
        <taxon>Setaria</taxon>
    </lineage>
</organism>
<dbReference type="PANTHER" id="PTHR32133">
    <property type="entry name" value="OS07G0120400 PROTEIN"/>
    <property type="match status" value="1"/>
</dbReference>
<dbReference type="InterPro" id="IPR036047">
    <property type="entry name" value="F-box-like_dom_sf"/>
</dbReference>
<evidence type="ECO:0000259" key="1">
    <source>
        <dbReference type="Pfam" id="PF12937"/>
    </source>
</evidence>
<sequence>MEPQPRQPPALPEELVEEILPRFPPEDPARLVRAALVCRTWCRVVAGPGFRRRFRQFHRTPPMLGFLCNFGDENSDHFDREFARFVLTSSFRPPRAECHNWHVLDSRHGRVLLYSWKCEGLSDNAFAIWDPITDERVELPIVQEYLNCLIWSAAVLCAGDEKWDYLDCCHGPFRVVIVATRLEQFNAYVYSSEAGSWSQQTSQLPPPSDGLHLAVPNAVAENALYFAIGYGSDLLMYDLATQEISAINPHVSLDGQRFALLTMDTGWLGFAIEKDFKLYLWSREVGPEGDAGWTQSRVMDLKKLLLIGPRSY</sequence>
<dbReference type="InterPro" id="IPR001810">
    <property type="entry name" value="F-box_dom"/>
</dbReference>
<dbReference type="SUPFAM" id="SSF50965">
    <property type="entry name" value="Galactose oxidase, central domain"/>
    <property type="match status" value="1"/>
</dbReference>
<dbReference type="Pfam" id="PF12937">
    <property type="entry name" value="F-box-like"/>
    <property type="match status" value="1"/>
</dbReference>
<dbReference type="InterPro" id="IPR011043">
    <property type="entry name" value="Gal_Oxase/kelch_b-propeller"/>
</dbReference>
<dbReference type="EMBL" id="CM003529">
    <property type="protein sequence ID" value="RCV09977.1"/>
    <property type="molecule type" value="Genomic_DNA"/>
</dbReference>
<accession>A0A368PW18</accession>
<dbReference type="SUPFAM" id="SSF81383">
    <property type="entry name" value="F-box domain"/>
    <property type="match status" value="1"/>
</dbReference>
<name>A0A368PW18_SETIT</name>